<feature type="signal peptide" evidence="1">
    <location>
        <begin position="1"/>
        <end position="27"/>
    </location>
</feature>
<evidence type="ECO:0000256" key="1">
    <source>
        <dbReference type="SAM" id="SignalP"/>
    </source>
</evidence>
<evidence type="ECO:0000313" key="2">
    <source>
        <dbReference type="EMBL" id="MCY9230434.1"/>
    </source>
</evidence>
<dbReference type="AlphaFoldDB" id="A0A9Q4EYA6"/>
<dbReference type="RefSeq" id="WP_268272758.1">
    <property type="nucleotide sequence ID" value="NZ_JALAJB010000017.1"/>
</dbReference>
<dbReference type="Proteomes" id="UP001066278">
    <property type="component" value="Unassembled WGS sequence"/>
</dbReference>
<organism evidence="2 3">
    <name type="scientific">Bacillus inaquosorum</name>
    <dbReference type="NCBI Taxonomy" id="483913"/>
    <lineage>
        <taxon>Bacteria</taxon>
        <taxon>Bacillati</taxon>
        <taxon>Bacillota</taxon>
        <taxon>Bacilli</taxon>
        <taxon>Bacillales</taxon>
        <taxon>Bacillaceae</taxon>
        <taxon>Bacillus</taxon>
    </lineage>
</organism>
<accession>A0A9Q4EYA6</accession>
<reference evidence="2" key="1">
    <citation type="submission" date="2022-02" db="EMBL/GenBank/DDBJ databases">
        <title>Crop Bioprotection Bacillus Genome Sequencing.</title>
        <authorList>
            <person name="Dunlap C."/>
        </authorList>
    </citation>
    <scope>NUCLEOTIDE SEQUENCE</scope>
    <source>
        <strain evidence="2">T20C13</strain>
    </source>
</reference>
<name>A0A9Q4EYA6_9BACI</name>
<keyword evidence="1" id="KW-0732">Signal</keyword>
<proteinExistence type="predicted"/>
<gene>
    <name evidence="2" type="ORF">MOE99_13960</name>
</gene>
<sequence length="147" mass="16369">MKFKFVTYVSTAAVLSGLLMATQPASAITGLADNKSSALEVLPDNHYRWKLQTAADEDWFLWKNKTADEHDVSASFTSPSGKNYDFEVQYVTPEKTIVIKAEDHGQGGTDSIHLTSIKPGESVYMRLKSHDGDYSTTSNYDFTYSIK</sequence>
<evidence type="ECO:0000313" key="3">
    <source>
        <dbReference type="Proteomes" id="UP001066278"/>
    </source>
</evidence>
<comment type="caution">
    <text evidence="2">The sequence shown here is derived from an EMBL/GenBank/DDBJ whole genome shotgun (WGS) entry which is preliminary data.</text>
</comment>
<protein>
    <submittedName>
        <fullName evidence="2">Uncharacterized protein</fullName>
    </submittedName>
</protein>
<dbReference type="EMBL" id="JALAXJ010000014">
    <property type="protein sequence ID" value="MCY9230434.1"/>
    <property type="molecule type" value="Genomic_DNA"/>
</dbReference>
<feature type="chain" id="PRO_5040142215" evidence="1">
    <location>
        <begin position="28"/>
        <end position="147"/>
    </location>
</feature>